<dbReference type="SUPFAM" id="SSF56672">
    <property type="entry name" value="DNA/RNA polymerases"/>
    <property type="match status" value="1"/>
</dbReference>
<dbReference type="InterPro" id="IPR043502">
    <property type="entry name" value="DNA/RNA_pol_sf"/>
</dbReference>
<dbReference type="Pfam" id="PF00078">
    <property type="entry name" value="RVT_1"/>
    <property type="match status" value="1"/>
</dbReference>
<feature type="domain" description="Reverse transcriptase" evidence="4">
    <location>
        <begin position="4"/>
        <end position="209"/>
    </location>
</feature>
<evidence type="ECO:0000313" key="8">
    <source>
        <dbReference type="Proteomes" id="UP000290572"/>
    </source>
</evidence>
<dbReference type="EMBL" id="QBIY01005469">
    <property type="protein sequence ID" value="RXN37749.1"/>
    <property type="molecule type" value="Genomic_DNA"/>
</dbReference>
<evidence type="ECO:0000259" key="4">
    <source>
        <dbReference type="PROSITE" id="PS50878"/>
    </source>
</evidence>
<evidence type="ECO:0000256" key="1">
    <source>
        <dbReference type="ARBA" id="ARBA00010879"/>
    </source>
</evidence>
<dbReference type="PANTHER" id="PTHR37984">
    <property type="entry name" value="PROTEIN CBG26694"/>
    <property type="match status" value="1"/>
</dbReference>
<dbReference type="FunFam" id="3.30.70.270:FF:000026">
    <property type="entry name" value="Transposon Ty3-G Gag-Pol polyprotein"/>
    <property type="match status" value="1"/>
</dbReference>
<dbReference type="InterPro" id="IPR050951">
    <property type="entry name" value="Retrovirus_Pol_polyprotein"/>
</dbReference>
<comment type="caution">
    <text evidence="5">The sequence shown here is derived from an EMBL/GenBank/DDBJ whole genome shotgun (WGS) entry which is preliminary data.</text>
</comment>
<dbReference type="PANTHER" id="PTHR37984:SF5">
    <property type="entry name" value="PROTEIN NYNRIN-LIKE"/>
    <property type="match status" value="1"/>
</dbReference>
<protein>
    <recommendedName>
        <fullName evidence="2">ribonuclease H</fullName>
        <ecNumber evidence="2">3.1.26.4</ecNumber>
    </recommendedName>
</protein>
<keyword evidence="3" id="KW-0511">Multifunctional enzyme</keyword>
<dbReference type="GO" id="GO:0004523">
    <property type="term" value="F:RNA-DNA hybrid ribonuclease activity"/>
    <property type="evidence" value="ECO:0007669"/>
    <property type="project" value="UniProtKB-EC"/>
</dbReference>
<dbReference type="CDD" id="cd01647">
    <property type="entry name" value="RT_LTR"/>
    <property type="match status" value="1"/>
</dbReference>
<proteinExistence type="inferred from homology"/>
<evidence type="ECO:0000313" key="5">
    <source>
        <dbReference type="EMBL" id="RXN06968.1"/>
    </source>
</evidence>
<organism evidence="5 8">
    <name type="scientific">Labeo rohita</name>
    <name type="common">Indian major carp</name>
    <name type="synonym">Cyprinus rohita</name>
    <dbReference type="NCBI Taxonomy" id="84645"/>
    <lineage>
        <taxon>Eukaryota</taxon>
        <taxon>Metazoa</taxon>
        <taxon>Chordata</taxon>
        <taxon>Craniata</taxon>
        <taxon>Vertebrata</taxon>
        <taxon>Euteleostomi</taxon>
        <taxon>Actinopterygii</taxon>
        <taxon>Neopterygii</taxon>
        <taxon>Teleostei</taxon>
        <taxon>Ostariophysi</taxon>
        <taxon>Cypriniformes</taxon>
        <taxon>Cyprinidae</taxon>
        <taxon>Labeoninae</taxon>
        <taxon>Labeonini</taxon>
        <taxon>Labeo</taxon>
    </lineage>
</organism>
<dbReference type="EC" id="3.1.26.4" evidence="2"/>
<reference evidence="5 8" key="1">
    <citation type="submission" date="2018-03" db="EMBL/GenBank/DDBJ databases">
        <title>Draft genome sequence of Rohu Carp (Labeo rohita).</title>
        <authorList>
            <person name="Das P."/>
            <person name="Kushwaha B."/>
            <person name="Joshi C.G."/>
            <person name="Kumar D."/>
            <person name="Nagpure N.S."/>
            <person name="Sahoo L."/>
            <person name="Das S.P."/>
            <person name="Bit A."/>
            <person name="Patnaik S."/>
            <person name="Meher P.K."/>
            <person name="Jayasankar P."/>
            <person name="Koringa P.G."/>
            <person name="Patel N.V."/>
            <person name="Hinsu A.T."/>
            <person name="Kumar R."/>
            <person name="Pandey M."/>
            <person name="Agarwal S."/>
            <person name="Srivastava S."/>
            <person name="Singh M."/>
            <person name="Iquebal M.A."/>
            <person name="Jaiswal S."/>
            <person name="Angadi U.B."/>
            <person name="Kumar N."/>
            <person name="Raza M."/>
            <person name="Shah T.M."/>
            <person name="Rai A."/>
            <person name="Jena J.K."/>
        </authorList>
    </citation>
    <scope>NUCLEOTIDE SEQUENCE [LARGE SCALE GENOMIC DNA]</scope>
    <source>
        <strain evidence="5">DASCIFA01</strain>
        <tissue evidence="5">Testis</tissue>
    </source>
</reference>
<comment type="similarity">
    <text evidence="1">Belongs to the beta type-B retroviral polymerase family. HERV class-II K(HML-2) pol subfamily.</text>
</comment>
<evidence type="ECO:0000256" key="3">
    <source>
        <dbReference type="ARBA" id="ARBA00023268"/>
    </source>
</evidence>
<keyword evidence="8" id="KW-1185">Reference proteome</keyword>
<dbReference type="InterPro" id="IPR041577">
    <property type="entry name" value="RT_RNaseH_2"/>
</dbReference>
<dbReference type="Pfam" id="PF17919">
    <property type="entry name" value="RT_RNaseH_2"/>
    <property type="match status" value="1"/>
</dbReference>
<dbReference type="STRING" id="84645.A0A498LF97"/>
<dbReference type="Gene3D" id="3.10.10.10">
    <property type="entry name" value="HIV Type 1 Reverse Transcriptase, subunit A, domain 1"/>
    <property type="match status" value="1"/>
</dbReference>
<evidence type="ECO:0000313" key="7">
    <source>
        <dbReference type="EMBL" id="RXN37749.1"/>
    </source>
</evidence>
<evidence type="ECO:0000256" key="2">
    <source>
        <dbReference type="ARBA" id="ARBA00012180"/>
    </source>
</evidence>
<dbReference type="EMBL" id="QBIY01013117">
    <property type="protein sequence ID" value="RXN11637.1"/>
    <property type="molecule type" value="Genomic_DNA"/>
</dbReference>
<dbReference type="AlphaFoldDB" id="A0A498LF97"/>
<dbReference type="Gene3D" id="3.30.70.270">
    <property type="match status" value="2"/>
</dbReference>
<dbReference type="InterPro" id="IPR000477">
    <property type="entry name" value="RT_dom"/>
</dbReference>
<evidence type="ECO:0000313" key="6">
    <source>
        <dbReference type="EMBL" id="RXN11637.1"/>
    </source>
</evidence>
<dbReference type="PROSITE" id="PS50878">
    <property type="entry name" value="RT_POL"/>
    <property type="match status" value="1"/>
</dbReference>
<name>A0A498LF97_LABRO</name>
<dbReference type="InterPro" id="IPR043128">
    <property type="entry name" value="Rev_trsase/Diguanyl_cyclase"/>
</dbReference>
<dbReference type="EMBL" id="QBIY01013356">
    <property type="protein sequence ID" value="RXN06968.1"/>
    <property type="molecule type" value="Genomic_DNA"/>
</dbReference>
<accession>A0A498LF97</accession>
<gene>
    <name evidence="7" type="ORF">ROHU_001757</name>
    <name evidence="6" type="ORF">ROHU_029931</name>
    <name evidence="5" type="ORF">ROHU_032584</name>
</gene>
<sequence length="321" mass="36050">MKHLGVISRVEEPTEWCAGIVVVPKKSGDPRICVDLTKLNESARREKYIPPSVEQTLGQLAEACLFSKLDANMGFWQIPLAEQSAKLTTFITPFGWYYFNRLPFGIASAPEHFQNHMVTEVTNGLDRVVCHMDDVLVWGGSQEEHDEVSPKEVTLNLDKCALSQRQFKFLGHIISGSGVRPDPAKTIAVQEMPEPSNISELRSFLGMVNQLGKFIPHLAEEDKPLRDLLSKKNCWFWHEAKVKAFQDLKKDLSSAPVLTLYDADKPIKVSADASSYGLGAVLLQQESDDWRPFAYASWSLTPVEQRYVQVEKETLGLTLGM</sequence>
<dbReference type="Proteomes" id="UP000290572">
    <property type="component" value="Unassembled WGS sequence"/>
</dbReference>